<evidence type="ECO:0000313" key="2">
    <source>
        <dbReference type="Proteomes" id="UP000319374"/>
    </source>
</evidence>
<evidence type="ECO:0000313" key="1">
    <source>
        <dbReference type="EMBL" id="BBL05983.1"/>
    </source>
</evidence>
<keyword evidence="2" id="KW-1185">Reference proteome</keyword>
<dbReference type="EMBL" id="AP019736">
    <property type="protein sequence ID" value="BBL05983.1"/>
    <property type="molecule type" value="Genomic_DNA"/>
</dbReference>
<name>A0A4Y1WY21_9BACT</name>
<dbReference type="RefSeq" id="WP_141427842.1">
    <property type="nucleotide sequence ID" value="NZ_AP019736.1"/>
</dbReference>
<dbReference type="KEGG" id="ada:A5CPEGH6_06210"/>
<dbReference type="NCBIfam" id="TIGR00022">
    <property type="entry name" value="YhcH/YjgK/YiaL family protein"/>
    <property type="match status" value="1"/>
</dbReference>
<gene>
    <name evidence="1" type="ORF">A5CPEGH6_06210</name>
</gene>
<dbReference type="GO" id="GO:0005829">
    <property type="term" value="C:cytosol"/>
    <property type="evidence" value="ECO:0007669"/>
    <property type="project" value="TreeGrafter"/>
</dbReference>
<dbReference type="PANTHER" id="PTHR34986">
    <property type="entry name" value="EVOLVED BETA-GALACTOSIDASE SUBUNIT BETA"/>
    <property type="match status" value="1"/>
</dbReference>
<proteinExistence type="predicted"/>
<dbReference type="Proteomes" id="UP000319374">
    <property type="component" value="Chromosome"/>
</dbReference>
<organism evidence="1 2">
    <name type="scientific">Alistipes dispar</name>
    <dbReference type="NCBI Taxonomy" id="2585119"/>
    <lineage>
        <taxon>Bacteria</taxon>
        <taxon>Pseudomonadati</taxon>
        <taxon>Bacteroidota</taxon>
        <taxon>Bacteroidia</taxon>
        <taxon>Bacteroidales</taxon>
        <taxon>Rikenellaceae</taxon>
        <taxon>Alistipes</taxon>
    </lineage>
</organism>
<dbReference type="InterPro" id="IPR004375">
    <property type="entry name" value="NanQ/TabA/YiaL"/>
</dbReference>
<sequence length="149" mass="17129">MILDSLKNSALYHSLNPRLERAFSLIASTDWTGMEPGVHELDGRDIFVNVMDVDLKRRPDAKLEVHDAYIDIQVLVAGTEESFGWSERKDLRQPLGTFDTQKDIQFFDDEPQTYYTLRPGQFTMLLPEDGHAPMVGEGHIRKIIVKVRR</sequence>
<dbReference type="AlphaFoldDB" id="A0A4Y1WY21"/>
<dbReference type="Gene3D" id="2.60.120.370">
    <property type="entry name" value="YhcH/YjgK/YiaL"/>
    <property type="match status" value="1"/>
</dbReference>
<reference evidence="2" key="1">
    <citation type="submission" date="2019-06" db="EMBL/GenBank/DDBJ databases">
        <title>Alistipes onderdonkii subsp. vulgaris subsp. nov., Alistipes dispar sp. nov. and Alistipes communis sp. nov., isolated from human faeces, and creation of Alistipes onderdonkii subsp. onderdonkii subsp. nov.</title>
        <authorList>
            <person name="Sakamoto M."/>
            <person name="Ikeyama N."/>
            <person name="Ogata Y."/>
            <person name="Suda W."/>
            <person name="Iino T."/>
            <person name="Hattori M."/>
            <person name="Ohkuma M."/>
        </authorList>
    </citation>
    <scope>NUCLEOTIDE SEQUENCE [LARGE SCALE GENOMIC DNA]</scope>
    <source>
        <strain evidence="2">5CPEGH6</strain>
    </source>
</reference>
<dbReference type="PANTHER" id="PTHR34986:SF1">
    <property type="entry name" value="PROTEIN YIAL"/>
    <property type="match status" value="1"/>
</dbReference>
<protein>
    <submittedName>
        <fullName evidence="1">Beta-D-galactosidase</fullName>
    </submittedName>
</protein>
<accession>A0A4Y1WY21</accession>
<dbReference type="GeneID" id="98672596"/>
<dbReference type="Pfam" id="PF04074">
    <property type="entry name" value="DUF386"/>
    <property type="match status" value="1"/>
</dbReference>
<dbReference type="InterPro" id="IPR037012">
    <property type="entry name" value="NanQ/TabA/YiaL_sf"/>
</dbReference>
<dbReference type="OrthoDB" id="9792756at2"/>
<dbReference type="SUPFAM" id="SSF51197">
    <property type="entry name" value="Clavaminate synthase-like"/>
    <property type="match status" value="1"/>
</dbReference>